<keyword evidence="6 9" id="KW-0648">Protein biosynthesis</keyword>
<keyword evidence="16" id="KW-1185">Reference proteome</keyword>
<dbReference type="GO" id="GO:0006429">
    <property type="term" value="P:leucyl-tRNA aminoacylation"/>
    <property type="evidence" value="ECO:0007669"/>
    <property type="project" value="UniProtKB-UniRule"/>
</dbReference>
<dbReference type="PRINTS" id="PR00985">
    <property type="entry name" value="TRNASYNTHLEU"/>
</dbReference>
<dbReference type="FunFam" id="3.40.50.620:FF:000003">
    <property type="entry name" value="Leucine--tRNA ligase"/>
    <property type="match status" value="1"/>
</dbReference>
<evidence type="ECO:0000259" key="14">
    <source>
        <dbReference type="Pfam" id="PF13603"/>
    </source>
</evidence>
<dbReference type="Pfam" id="PF08264">
    <property type="entry name" value="Anticodon_1"/>
    <property type="match status" value="1"/>
</dbReference>
<feature type="binding site" evidence="9">
    <location>
        <position position="617"/>
    </location>
    <ligand>
        <name>ATP</name>
        <dbReference type="ChEBI" id="CHEBI:30616"/>
    </ligand>
</feature>
<dbReference type="STRING" id="43775.SAMN04489760_12732"/>
<feature type="short sequence motif" description="'KMSKS' region" evidence="9">
    <location>
        <begin position="614"/>
        <end position="618"/>
    </location>
</feature>
<keyword evidence="2 9" id="KW-0963">Cytoplasm</keyword>
<evidence type="ECO:0000259" key="11">
    <source>
        <dbReference type="Pfam" id="PF00133"/>
    </source>
</evidence>
<feature type="short sequence motif" description="'HIGH' region" evidence="9">
    <location>
        <begin position="42"/>
        <end position="52"/>
    </location>
</feature>
<dbReference type="Proteomes" id="UP000198744">
    <property type="component" value="Unassembled WGS sequence"/>
</dbReference>
<evidence type="ECO:0000256" key="9">
    <source>
        <dbReference type="HAMAP-Rule" id="MF_00049"/>
    </source>
</evidence>
<reference evidence="15 16" key="1">
    <citation type="submission" date="2016-10" db="EMBL/GenBank/DDBJ databases">
        <authorList>
            <person name="de Groot N.N."/>
        </authorList>
    </citation>
    <scope>NUCLEOTIDE SEQUENCE [LARGE SCALE GENOMIC DNA]</scope>
    <source>
        <strain evidence="15 16">DSM 8423</strain>
    </source>
</reference>
<keyword evidence="5 9" id="KW-0067">ATP-binding</keyword>
<name>A0A1H7ZWC8_9BACT</name>
<dbReference type="CDD" id="cd07958">
    <property type="entry name" value="Anticodon_Ia_Leu_BEm"/>
    <property type="match status" value="1"/>
</dbReference>
<dbReference type="Pfam" id="PF09334">
    <property type="entry name" value="tRNA-synt_1g"/>
    <property type="match status" value="1"/>
</dbReference>
<dbReference type="AlphaFoldDB" id="A0A1H7ZWC8"/>
<evidence type="ECO:0000313" key="15">
    <source>
        <dbReference type="EMBL" id="SEM62044.1"/>
    </source>
</evidence>
<dbReference type="SUPFAM" id="SSF47323">
    <property type="entry name" value="Anticodon-binding domain of a subclass of class I aminoacyl-tRNA synthetases"/>
    <property type="match status" value="1"/>
</dbReference>
<comment type="subcellular location">
    <subcellularLocation>
        <location evidence="9">Cytoplasm</location>
    </subcellularLocation>
</comment>
<dbReference type="RefSeq" id="WP_093884375.1">
    <property type="nucleotide sequence ID" value="NZ_FOBS01000027.1"/>
</dbReference>
<dbReference type="InterPro" id="IPR001412">
    <property type="entry name" value="aa-tRNA-synth_I_CS"/>
</dbReference>
<dbReference type="NCBIfam" id="TIGR00396">
    <property type="entry name" value="leuS_bact"/>
    <property type="match status" value="1"/>
</dbReference>
<feature type="domain" description="Aminoacyl-tRNA synthetase class Ia" evidence="11">
    <location>
        <begin position="601"/>
        <end position="654"/>
    </location>
</feature>
<dbReference type="GO" id="GO:0004823">
    <property type="term" value="F:leucine-tRNA ligase activity"/>
    <property type="evidence" value="ECO:0007669"/>
    <property type="project" value="UniProtKB-UniRule"/>
</dbReference>
<dbReference type="InterPro" id="IPR014729">
    <property type="entry name" value="Rossmann-like_a/b/a_fold"/>
</dbReference>
<evidence type="ECO:0000256" key="6">
    <source>
        <dbReference type="ARBA" id="ARBA00022917"/>
    </source>
</evidence>
<proteinExistence type="inferred from homology"/>
<feature type="domain" description="Leucyl-tRNA synthetase editing" evidence="14">
    <location>
        <begin position="221"/>
        <end position="407"/>
    </location>
</feature>
<comment type="catalytic activity">
    <reaction evidence="8 9">
        <text>tRNA(Leu) + L-leucine + ATP = L-leucyl-tRNA(Leu) + AMP + diphosphate</text>
        <dbReference type="Rhea" id="RHEA:11688"/>
        <dbReference type="Rhea" id="RHEA-COMP:9613"/>
        <dbReference type="Rhea" id="RHEA-COMP:9622"/>
        <dbReference type="ChEBI" id="CHEBI:30616"/>
        <dbReference type="ChEBI" id="CHEBI:33019"/>
        <dbReference type="ChEBI" id="CHEBI:57427"/>
        <dbReference type="ChEBI" id="CHEBI:78442"/>
        <dbReference type="ChEBI" id="CHEBI:78494"/>
        <dbReference type="ChEBI" id="CHEBI:456215"/>
        <dbReference type="EC" id="6.1.1.4"/>
    </reaction>
</comment>
<comment type="similarity">
    <text evidence="1 9 10">Belongs to the class-I aminoacyl-tRNA synthetase family.</text>
</comment>
<evidence type="ECO:0000256" key="10">
    <source>
        <dbReference type="RuleBase" id="RU363035"/>
    </source>
</evidence>
<dbReference type="PANTHER" id="PTHR43740:SF2">
    <property type="entry name" value="LEUCINE--TRNA LIGASE, MITOCHONDRIAL"/>
    <property type="match status" value="1"/>
</dbReference>
<dbReference type="InterPro" id="IPR013155">
    <property type="entry name" value="M/V/L/I-tRNA-synth_anticd-bd"/>
</dbReference>
<feature type="domain" description="Aminoacyl-tRNA synthetase class Ia" evidence="11">
    <location>
        <begin position="421"/>
        <end position="581"/>
    </location>
</feature>
<dbReference type="OrthoDB" id="9810365at2"/>
<evidence type="ECO:0000256" key="3">
    <source>
        <dbReference type="ARBA" id="ARBA00022598"/>
    </source>
</evidence>
<dbReference type="PANTHER" id="PTHR43740">
    <property type="entry name" value="LEUCYL-TRNA SYNTHETASE"/>
    <property type="match status" value="1"/>
</dbReference>
<evidence type="ECO:0000256" key="5">
    <source>
        <dbReference type="ARBA" id="ARBA00022840"/>
    </source>
</evidence>
<keyword evidence="7 9" id="KW-0030">Aminoacyl-tRNA synthetase</keyword>
<dbReference type="InterPro" id="IPR009080">
    <property type="entry name" value="tRNAsynth_Ia_anticodon-bd"/>
</dbReference>
<dbReference type="InterPro" id="IPR015413">
    <property type="entry name" value="Methionyl/Leucyl_tRNA_Synth"/>
</dbReference>
<keyword evidence="4 9" id="KW-0547">Nucleotide-binding</keyword>
<dbReference type="InterPro" id="IPR002300">
    <property type="entry name" value="aa-tRNA-synth_Ia"/>
</dbReference>
<dbReference type="Gene3D" id="3.90.740.10">
    <property type="entry name" value="Valyl/Leucyl/Isoleucyl-tRNA synthetase, editing domain"/>
    <property type="match status" value="1"/>
</dbReference>
<protein>
    <recommendedName>
        <fullName evidence="9">Leucine--tRNA ligase</fullName>
        <ecNumber evidence="9">6.1.1.4</ecNumber>
    </recommendedName>
    <alternativeName>
        <fullName evidence="9">Leucyl-tRNA synthetase</fullName>
        <shortName evidence="9">LeuRS</shortName>
    </alternativeName>
</protein>
<dbReference type="GO" id="GO:0002161">
    <property type="term" value="F:aminoacyl-tRNA deacylase activity"/>
    <property type="evidence" value="ECO:0007669"/>
    <property type="project" value="InterPro"/>
</dbReference>
<dbReference type="InterPro" id="IPR009008">
    <property type="entry name" value="Val/Leu/Ile-tRNA-synth_edit"/>
</dbReference>
<dbReference type="SUPFAM" id="SSF50677">
    <property type="entry name" value="ValRS/IleRS/LeuRS editing domain"/>
    <property type="match status" value="1"/>
</dbReference>
<evidence type="ECO:0000256" key="4">
    <source>
        <dbReference type="ARBA" id="ARBA00022741"/>
    </source>
</evidence>
<dbReference type="FunFam" id="1.10.730.10:FF:000011">
    <property type="entry name" value="Leucine--tRNA ligase chloroplastic/mitochondrial"/>
    <property type="match status" value="1"/>
</dbReference>
<dbReference type="Gene3D" id="3.40.50.620">
    <property type="entry name" value="HUPs"/>
    <property type="match status" value="2"/>
</dbReference>
<dbReference type="GO" id="GO:0005524">
    <property type="term" value="F:ATP binding"/>
    <property type="evidence" value="ECO:0007669"/>
    <property type="project" value="UniProtKB-UniRule"/>
</dbReference>
<evidence type="ECO:0000313" key="16">
    <source>
        <dbReference type="Proteomes" id="UP000198744"/>
    </source>
</evidence>
<feature type="domain" description="Methionyl/Valyl/Leucyl/Isoleucyl-tRNA synthetase anticodon-binding" evidence="12">
    <location>
        <begin position="698"/>
        <end position="825"/>
    </location>
</feature>
<dbReference type="EC" id="6.1.1.4" evidence="9"/>
<dbReference type="EMBL" id="FOBS01000027">
    <property type="protein sequence ID" value="SEM62044.1"/>
    <property type="molecule type" value="Genomic_DNA"/>
</dbReference>
<dbReference type="Pfam" id="PF13603">
    <property type="entry name" value="tRNA-synt_1_2"/>
    <property type="match status" value="1"/>
</dbReference>
<organism evidence="15 16">
    <name type="scientific">Syntrophus gentianae</name>
    <dbReference type="NCBI Taxonomy" id="43775"/>
    <lineage>
        <taxon>Bacteria</taxon>
        <taxon>Pseudomonadati</taxon>
        <taxon>Thermodesulfobacteriota</taxon>
        <taxon>Syntrophia</taxon>
        <taxon>Syntrophales</taxon>
        <taxon>Syntrophaceae</taxon>
        <taxon>Syntrophus</taxon>
    </lineage>
</organism>
<dbReference type="Gene3D" id="1.10.730.10">
    <property type="entry name" value="Isoleucyl-tRNA Synthetase, Domain 1"/>
    <property type="match status" value="1"/>
</dbReference>
<dbReference type="InterPro" id="IPR002302">
    <property type="entry name" value="Leu-tRNA-ligase"/>
</dbReference>
<evidence type="ECO:0000256" key="1">
    <source>
        <dbReference type="ARBA" id="ARBA00005594"/>
    </source>
</evidence>
<dbReference type="CDD" id="cd00812">
    <property type="entry name" value="LeuRS_core"/>
    <property type="match status" value="1"/>
</dbReference>
<accession>A0A1H7ZWC8</accession>
<evidence type="ECO:0000259" key="12">
    <source>
        <dbReference type="Pfam" id="PF08264"/>
    </source>
</evidence>
<dbReference type="GO" id="GO:0005829">
    <property type="term" value="C:cytosol"/>
    <property type="evidence" value="ECO:0007669"/>
    <property type="project" value="TreeGrafter"/>
</dbReference>
<dbReference type="InterPro" id="IPR025709">
    <property type="entry name" value="Leu_tRNA-synth_edit"/>
</dbReference>
<gene>
    <name evidence="9" type="primary">leuS</name>
    <name evidence="15" type="ORF">SAMN04489760_12732</name>
</gene>
<evidence type="ECO:0000256" key="2">
    <source>
        <dbReference type="ARBA" id="ARBA00022490"/>
    </source>
</evidence>
<sequence length="862" mass="98683">MNRKYTPQEIEEKWQRYWEENGTFKVTEDPAKKKYYLLEMFPYPSGKIHIGHVRNYTIGDVVARYKRMEGYNVLHPMGWDSFGMPAENAAIERGIHPSLWTNENIAHMRKQLKRMGFSYDWDREVSTCEPEYYRWEQLFFLWMFEKGLVYKKTSSVNWCPKCETVLANEQVEAGLCWRCGSEVMEKILDQWFFRITSYIDELLEGCDRLTGWPERVLTMQRNWIGKSYGCEVSFPMADGPGDIKVFTTRQDTLFGATFMLIAAEHPLVMELVKGNPLEQEAIAFAEEVKKQDKLMRTSDYYEKQGLFLGCYCLNPLTGWKMPIFATNFVLADYGTGCVMAVPTHDQRDFEFAEKFNLRKVVVISPPGRTLDPETMTEAYVEEGILVNSGPFDGMENLKALDAIADYLVAQGKGKRTIQYRLRDWGISRQRYWGAPIPMINCQKCGTVPVPETDLPVVLPRDVDFSGEGGSPLVRHPEFLNTTCPVCGGPAKRESDTMDTFVESSWYFERYCCPGFAEKPGLNRKQVDYWMPVDQYIGGIEHAILHLLYARFYTKMLRDFGLVGVDEPFTNLLTQGMVCKETTRCPEHGYLFPEEVNEGRCVHCQSEVVIGKTEKMSKSLKNVVDPDYLVRQYGADTARMFCLFAAPPEKDLEWSDQGVEGSFRFIGRTWRIVVDYLDDLQGIAPFRGGEELEGELKSLRRKTHQTIKKVREDIGERFHFNTAISAIMELVNTLYGLPRPSLEDRKALGVVRETIEAIVLLLAPIVPHLTEELWQMLGQEGACLADSPLPTYDPAVAAEDEMIIVIQVNGKVRGRITVTPDEQEEKIKALAMSDEKVTRFIEGKSVVKQVYVPKKLVNIVVKG</sequence>
<dbReference type="PROSITE" id="PS00178">
    <property type="entry name" value="AA_TRNA_LIGASE_I"/>
    <property type="match status" value="1"/>
</dbReference>
<evidence type="ECO:0000256" key="7">
    <source>
        <dbReference type="ARBA" id="ARBA00023146"/>
    </source>
</evidence>
<dbReference type="SUPFAM" id="SSF52374">
    <property type="entry name" value="Nucleotidylyl transferase"/>
    <property type="match status" value="1"/>
</dbReference>
<dbReference type="FunFam" id="3.40.50.620:FF:000056">
    <property type="entry name" value="Leucine--tRNA ligase"/>
    <property type="match status" value="1"/>
</dbReference>
<feature type="domain" description="Methionyl/Leucyl tRNA synthetase" evidence="13">
    <location>
        <begin position="41"/>
        <end position="182"/>
    </location>
</feature>
<keyword evidence="3 9" id="KW-0436">Ligase</keyword>
<dbReference type="HAMAP" id="MF_00049_B">
    <property type="entry name" value="Leu_tRNA_synth_B"/>
    <property type="match status" value="1"/>
</dbReference>
<evidence type="ECO:0000259" key="13">
    <source>
        <dbReference type="Pfam" id="PF09334"/>
    </source>
</evidence>
<evidence type="ECO:0000256" key="8">
    <source>
        <dbReference type="ARBA" id="ARBA00047469"/>
    </source>
</evidence>
<dbReference type="Pfam" id="PF00133">
    <property type="entry name" value="tRNA-synt_1"/>
    <property type="match status" value="2"/>
</dbReference>